<name>A0A0R3WSA0_HYDTA</name>
<evidence type="ECO:0000313" key="3">
    <source>
        <dbReference type="Proteomes" id="UP000274429"/>
    </source>
</evidence>
<reference evidence="4" key="1">
    <citation type="submission" date="2017-02" db="UniProtKB">
        <authorList>
            <consortium name="WormBaseParasite"/>
        </authorList>
    </citation>
    <scope>IDENTIFICATION</scope>
</reference>
<dbReference type="Proteomes" id="UP000274429">
    <property type="component" value="Unassembled WGS sequence"/>
</dbReference>
<evidence type="ECO:0000256" key="1">
    <source>
        <dbReference type="SAM" id="MobiDB-lite"/>
    </source>
</evidence>
<gene>
    <name evidence="2" type="ORF">TTAC_LOCUS3624</name>
</gene>
<evidence type="ECO:0000313" key="4">
    <source>
        <dbReference type="WBParaSite" id="TTAC_0000364001-mRNA-1"/>
    </source>
</evidence>
<dbReference type="EMBL" id="UYWX01002757">
    <property type="protein sequence ID" value="VDM23007.1"/>
    <property type="molecule type" value="Genomic_DNA"/>
</dbReference>
<feature type="compositionally biased region" description="Acidic residues" evidence="1">
    <location>
        <begin position="7"/>
        <end position="16"/>
    </location>
</feature>
<proteinExistence type="predicted"/>
<reference evidence="2 3" key="2">
    <citation type="submission" date="2018-11" db="EMBL/GenBank/DDBJ databases">
        <authorList>
            <consortium name="Pathogen Informatics"/>
        </authorList>
    </citation>
    <scope>NUCLEOTIDE SEQUENCE [LARGE SCALE GENOMIC DNA]</scope>
</reference>
<evidence type="ECO:0000313" key="2">
    <source>
        <dbReference type="EMBL" id="VDM23007.1"/>
    </source>
</evidence>
<dbReference type="WBParaSite" id="TTAC_0000364001-mRNA-1">
    <property type="protein sequence ID" value="TTAC_0000364001-mRNA-1"/>
    <property type="gene ID" value="TTAC_0000364001"/>
</dbReference>
<feature type="region of interest" description="Disordered" evidence="1">
    <location>
        <begin position="1"/>
        <end position="35"/>
    </location>
</feature>
<sequence length="59" mass="7189">MILFWEREEEGEEEGEEEKKKKVEEEEEEKKGRVDMHPPILEIKWVDNDEPRLVRAHTV</sequence>
<keyword evidence="3" id="KW-1185">Reference proteome</keyword>
<organism evidence="4">
    <name type="scientific">Hydatigena taeniaeformis</name>
    <name type="common">Feline tapeworm</name>
    <name type="synonym">Taenia taeniaeformis</name>
    <dbReference type="NCBI Taxonomy" id="6205"/>
    <lineage>
        <taxon>Eukaryota</taxon>
        <taxon>Metazoa</taxon>
        <taxon>Spiralia</taxon>
        <taxon>Lophotrochozoa</taxon>
        <taxon>Platyhelminthes</taxon>
        <taxon>Cestoda</taxon>
        <taxon>Eucestoda</taxon>
        <taxon>Cyclophyllidea</taxon>
        <taxon>Taeniidae</taxon>
        <taxon>Hydatigera</taxon>
    </lineage>
</organism>
<accession>A0A0R3WSA0</accession>
<dbReference type="AlphaFoldDB" id="A0A0R3WSA0"/>
<feature type="compositionally biased region" description="Basic and acidic residues" evidence="1">
    <location>
        <begin position="17"/>
        <end position="35"/>
    </location>
</feature>
<protein>
    <submittedName>
        <fullName evidence="2 4">Uncharacterized protein</fullName>
    </submittedName>
</protein>